<accession>A0A4V5NGW0</accession>
<comment type="caution">
    <text evidence="4">The sequence shown here is derived from an EMBL/GenBank/DDBJ whole genome shotgun (WGS) entry which is preliminary data.</text>
</comment>
<dbReference type="PANTHER" id="PTHR38046">
    <property type="entry name" value="CRYPTIC LOCI REGULATOR 2"/>
    <property type="match status" value="1"/>
</dbReference>
<reference evidence="4 5" key="1">
    <citation type="submission" date="2017-03" db="EMBL/GenBank/DDBJ databases">
        <title>Genomes of endolithic fungi from Antarctica.</title>
        <authorList>
            <person name="Coleine C."/>
            <person name="Masonjones S."/>
            <person name="Stajich J.E."/>
        </authorList>
    </citation>
    <scope>NUCLEOTIDE SEQUENCE [LARGE SCALE GENOMIC DNA]</scope>
    <source>
        <strain evidence="4 5">CCFEE 5184</strain>
    </source>
</reference>
<evidence type="ECO:0008006" key="6">
    <source>
        <dbReference type="Google" id="ProtNLM"/>
    </source>
</evidence>
<dbReference type="PANTHER" id="PTHR38046:SF1">
    <property type="entry name" value="CRYPTIC LOCI REGULATOR 2"/>
    <property type="match status" value="1"/>
</dbReference>
<feature type="compositionally biased region" description="Polar residues" evidence="1">
    <location>
        <begin position="465"/>
        <end position="474"/>
    </location>
</feature>
<evidence type="ECO:0000256" key="1">
    <source>
        <dbReference type="SAM" id="MobiDB-lite"/>
    </source>
</evidence>
<dbReference type="GO" id="GO:0030466">
    <property type="term" value="P:silent mating-type cassette heterochromatin formation"/>
    <property type="evidence" value="ECO:0007669"/>
    <property type="project" value="TreeGrafter"/>
</dbReference>
<dbReference type="InterPro" id="IPR031915">
    <property type="entry name" value="Clr2_N"/>
</dbReference>
<keyword evidence="5" id="KW-1185">Reference proteome</keyword>
<evidence type="ECO:0000313" key="5">
    <source>
        <dbReference type="Proteomes" id="UP000309340"/>
    </source>
</evidence>
<dbReference type="EMBL" id="NAJQ01000161">
    <property type="protein sequence ID" value="TKA76489.1"/>
    <property type="molecule type" value="Genomic_DNA"/>
</dbReference>
<feature type="domain" description="Cryptic loci regulator 2 C-terminal" evidence="2">
    <location>
        <begin position="406"/>
        <end position="534"/>
    </location>
</feature>
<name>A0A4V5NGW0_9PEZI</name>
<feature type="region of interest" description="Disordered" evidence="1">
    <location>
        <begin position="700"/>
        <end position="724"/>
    </location>
</feature>
<dbReference type="GO" id="GO:0070824">
    <property type="term" value="C:SHREC complex"/>
    <property type="evidence" value="ECO:0007669"/>
    <property type="project" value="InterPro"/>
</dbReference>
<protein>
    <recommendedName>
        <fullName evidence="6">Cryptic loci regulator 2 N-terminal domain-containing protein</fullName>
    </recommendedName>
</protein>
<feature type="region of interest" description="Disordered" evidence="1">
    <location>
        <begin position="455"/>
        <end position="474"/>
    </location>
</feature>
<gene>
    <name evidence="4" type="ORF">B0A55_02894</name>
</gene>
<dbReference type="GO" id="GO:0033553">
    <property type="term" value="C:rDNA heterochromatin"/>
    <property type="evidence" value="ECO:0007669"/>
    <property type="project" value="TreeGrafter"/>
</dbReference>
<feature type="compositionally biased region" description="Acidic residues" evidence="1">
    <location>
        <begin position="712"/>
        <end position="724"/>
    </location>
</feature>
<feature type="region of interest" description="Disordered" evidence="1">
    <location>
        <begin position="1"/>
        <end position="23"/>
    </location>
</feature>
<evidence type="ECO:0000259" key="3">
    <source>
        <dbReference type="Pfam" id="PF16761"/>
    </source>
</evidence>
<dbReference type="OrthoDB" id="438224at2759"/>
<feature type="compositionally biased region" description="Pro residues" evidence="1">
    <location>
        <begin position="159"/>
        <end position="168"/>
    </location>
</feature>
<dbReference type="GO" id="GO:0031934">
    <property type="term" value="C:mating-type region heterochromatin"/>
    <property type="evidence" value="ECO:0007669"/>
    <property type="project" value="TreeGrafter"/>
</dbReference>
<dbReference type="Proteomes" id="UP000309340">
    <property type="component" value="Unassembled WGS sequence"/>
</dbReference>
<dbReference type="STRING" id="329884.A0A4V5NGW0"/>
<dbReference type="AlphaFoldDB" id="A0A4V5NGW0"/>
<evidence type="ECO:0000313" key="4">
    <source>
        <dbReference type="EMBL" id="TKA76489.1"/>
    </source>
</evidence>
<dbReference type="Pfam" id="PF16761">
    <property type="entry name" value="Clr2_transil"/>
    <property type="match status" value="1"/>
</dbReference>
<feature type="region of interest" description="Disordered" evidence="1">
    <location>
        <begin position="125"/>
        <end position="171"/>
    </location>
</feature>
<feature type="compositionally biased region" description="Basic and acidic residues" evidence="1">
    <location>
        <begin position="14"/>
        <end position="23"/>
    </location>
</feature>
<organism evidence="4 5">
    <name type="scientific">Friedmanniomyces simplex</name>
    <dbReference type="NCBI Taxonomy" id="329884"/>
    <lineage>
        <taxon>Eukaryota</taxon>
        <taxon>Fungi</taxon>
        <taxon>Dikarya</taxon>
        <taxon>Ascomycota</taxon>
        <taxon>Pezizomycotina</taxon>
        <taxon>Dothideomycetes</taxon>
        <taxon>Dothideomycetidae</taxon>
        <taxon>Mycosphaerellales</taxon>
        <taxon>Teratosphaeriaceae</taxon>
        <taxon>Friedmanniomyces</taxon>
    </lineage>
</organism>
<sequence length="833" mass="91467">MSTVVLPITGGSDGDDRRRPKIEGHTRNDEYWLQRIGEEWAKSLGRPKGNRYRIDKLPDGYVGWEKGRGGDSKHVDRYLYGHVRGPARSIPDIMPHFKFLMEHGNAFGCVCKLCVSGSRIKGLGVAGERSSSRGDSPAQQSQYFAPPTAPASRGKYYAPPLPPGPKPVGRPKKLLDVSKQQYVDMTPPLRRKQVDEEGTPDAIRLLLDRLKDAGAEGKIDEPIFESLSPDWRTGHTMLMETLREWSELPGYVPRVGELVLFVRQLGPHESLGWDKNTWRVLDLSSQSWADRPKWEAGVITQMPTEAVSDADLSGVPSSKQHSVVDAGFRIEPLPQPNSVDKSLTRKHKYVPLHAIRPLALWKECLSGVGQPDWHPTVGNALTVASSFCVLGKYHFKGTWPEATVFTQAVYLGPEIVMIGDAVRLQNKTGDTETVTDIMVITAIKVRIVNLDEASDDDLDDGHPHNTCTHNSGRVYTQDPTRSFDGIGKLPISAASPLLPIDLGELGTWYHVTDPKKTKARIEVPFQRLIGRCYESAALQAWFTPPPDIAPSSTFQAVNSKPPAIQDNDHALTSPAILNISRGLPGILEARAYSLKHDVRIATEDGKTWFWADTRIEQLDIQEVNSRFVGARNEMRRPEQLGGSRKALRALDGRKGGVEEYHAARREKEEGLARRREELGRSTAGLVASGALAAGAVGAGLSGKGEAQRSSVDEEEEEEDDDAMEVDEQLKTDLKVAIATDVMELDDDEEEDEDAGAALAAFKMAPTAKKPGHEVVELDSDEEMMWSRHAYATGRKSWSTASLSRYGVSDGGYNEGSGTHANASQASATCGKGL</sequence>
<proteinExistence type="predicted"/>
<evidence type="ECO:0000259" key="2">
    <source>
        <dbReference type="Pfam" id="PF10383"/>
    </source>
</evidence>
<dbReference type="InterPro" id="IPR018839">
    <property type="entry name" value="Tscrpt-silencing_Clr2_C"/>
</dbReference>
<feature type="compositionally biased region" description="Polar residues" evidence="1">
    <location>
        <begin position="133"/>
        <end position="143"/>
    </location>
</feature>
<feature type="domain" description="Cryptic loci regulator 2 N-terminal" evidence="3">
    <location>
        <begin position="52"/>
        <end position="114"/>
    </location>
</feature>
<dbReference type="Pfam" id="PF10383">
    <property type="entry name" value="Clr2"/>
    <property type="match status" value="1"/>
</dbReference>
<dbReference type="InterPro" id="IPR038986">
    <property type="entry name" value="Clr2"/>
</dbReference>